<accession>A0A833RIC5</accession>
<dbReference type="AlphaFoldDB" id="A0A833RIC5"/>
<name>A0A833RIC5_9HYME</name>
<proteinExistence type="predicted"/>
<gene>
    <name evidence="1" type="ORF">E2986_10897</name>
</gene>
<dbReference type="Proteomes" id="UP000655588">
    <property type="component" value="Unassembled WGS sequence"/>
</dbReference>
<sequence>MKMKLDEEIKNRKFVIHRERERQKNLINDTREALEKYKASKLVV</sequence>
<evidence type="ECO:0000313" key="2">
    <source>
        <dbReference type="Proteomes" id="UP000655588"/>
    </source>
</evidence>
<reference evidence="1" key="1">
    <citation type="submission" date="2019-11" db="EMBL/GenBank/DDBJ databases">
        <title>The nuclear and mitochondrial genomes of Frieseomelitta varia - a highly eusocial stingless bee (Meliponini) with a permanently sterile worker caste.</title>
        <authorList>
            <person name="Freitas F.C.P."/>
            <person name="Lourenco A.P."/>
            <person name="Nunes F.M.F."/>
            <person name="Paschoal A.R."/>
            <person name="Abreu F.C.P."/>
            <person name="Barbin F.O."/>
            <person name="Bataglia L."/>
            <person name="Cardoso-Junior C.A.M."/>
            <person name="Cervoni M.S."/>
            <person name="Silva S.R."/>
            <person name="Dalarmi F."/>
            <person name="Del Lama M.A."/>
            <person name="Depintor T.S."/>
            <person name="Ferreira K.M."/>
            <person name="Goria P.S."/>
            <person name="Jaskot M.C."/>
            <person name="Lago D.C."/>
            <person name="Luna-Lucena D."/>
            <person name="Moda L.M."/>
            <person name="Nascimento L."/>
            <person name="Pedrino M."/>
            <person name="Rabico F.O."/>
            <person name="Sanches F.C."/>
            <person name="Santos D.E."/>
            <person name="Santos C.G."/>
            <person name="Vieira J."/>
            <person name="Lopes T.F."/>
            <person name="Barchuk A.R."/>
            <person name="Hartfelder K."/>
            <person name="Simoes Z.L.P."/>
            <person name="Bitondi M.M.G."/>
            <person name="Pinheiro D.G."/>
        </authorList>
    </citation>
    <scope>NUCLEOTIDE SEQUENCE</scope>
    <source>
        <strain evidence="1">USP_RPSP 00005682</strain>
        <tissue evidence="1">Whole individual</tissue>
    </source>
</reference>
<evidence type="ECO:0000313" key="1">
    <source>
        <dbReference type="EMBL" id="KAF3424299.1"/>
    </source>
</evidence>
<comment type="caution">
    <text evidence="1">The sequence shown here is derived from an EMBL/GenBank/DDBJ whole genome shotgun (WGS) entry which is preliminary data.</text>
</comment>
<organism evidence="1 2">
    <name type="scientific">Frieseomelitta varia</name>
    <dbReference type="NCBI Taxonomy" id="561572"/>
    <lineage>
        <taxon>Eukaryota</taxon>
        <taxon>Metazoa</taxon>
        <taxon>Ecdysozoa</taxon>
        <taxon>Arthropoda</taxon>
        <taxon>Hexapoda</taxon>
        <taxon>Insecta</taxon>
        <taxon>Pterygota</taxon>
        <taxon>Neoptera</taxon>
        <taxon>Endopterygota</taxon>
        <taxon>Hymenoptera</taxon>
        <taxon>Apocrita</taxon>
        <taxon>Aculeata</taxon>
        <taxon>Apoidea</taxon>
        <taxon>Anthophila</taxon>
        <taxon>Apidae</taxon>
        <taxon>Frieseomelitta</taxon>
    </lineage>
</organism>
<keyword evidence="2" id="KW-1185">Reference proteome</keyword>
<protein>
    <submittedName>
        <fullName evidence="1">Uncharacterized protein</fullName>
    </submittedName>
</protein>
<dbReference type="EMBL" id="WNWW01000480">
    <property type="protein sequence ID" value="KAF3424299.1"/>
    <property type="molecule type" value="Genomic_DNA"/>
</dbReference>